<dbReference type="InterPro" id="IPR001509">
    <property type="entry name" value="Epimerase_deHydtase"/>
</dbReference>
<proteinExistence type="inferred from homology"/>
<evidence type="ECO:0000313" key="4">
    <source>
        <dbReference type="EMBL" id="MBU2722697.1"/>
    </source>
</evidence>
<dbReference type="SUPFAM" id="SSF51735">
    <property type="entry name" value="NAD(P)-binding Rossmann-fold domains"/>
    <property type="match status" value="1"/>
</dbReference>
<evidence type="ECO:0000259" key="3">
    <source>
        <dbReference type="Pfam" id="PF01370"/>
    </source>
</evidence>
<organism evidence="4 5">
    <name type="scientific">Acidithiobacillus ferridurans</name>
    <dbReference type="NCBI Taxonomy" id="1232575"/>
    <lineage>
        <taxon>Bacteria</taxon>
        <taxon>Pseudomonadati</taxon>
        <taxon>Pseudomonadota</taxon>
        <taxon>Acidithiobacillia</taxon>
        <taxon>Acidithiobacillales</taxon>
        <taxon>Acidithiobacillaceae</taxon>
        <taxon>Acidithiobacillus</taxon>
    </lineage>
</organism>
<accession>A0A8X8G9H1</accession>
<dbReference type="Gene3D" id="3.90.25.10">
    <property type="entry name" value="UDP-galactose 4-epimerase, domain 1"/>
    <property type="match status" value="2"/>
</dbReference>
<comment type="caution">
    <text evidence="4">The sequence shown here is derived from an EMBL/GenBank/DDBJ whole genome shotgun (WGS) entry which is preliminary data.</text>
</comment>
<dbReference type="PANTHER" id="PTHR43000">
    <property type="entry name" value="DTDP-D-GLUCOSE 4,6-DEHYDRATASE-RELATED"/>
    <property type="match status" value="1"/>
</dbReference>
<sequence length="301" mass="34102">TCRTLTAFFRMMNQNAAIHTQQNNIIGNLNVMFAMHDFCPQAHLIKLGTMGEYGTPNIDIEEGWIEIEHKGRKDRMLYPKKAHSLYHLSKVADSNNLEFGCRIWNLSVTDLNQGVVYGIDTPEMDNDPELRTSFHYDDIFGTVLNRFVVQAAIGNPLTVYGNGGQTRGYLNIKDTLQCVELAALHPAKAGEFRVFNQFTEQFSIMDIAKKVQNVALLYDINVTISHLPNPREEMEQHYYHAVHTGLPELGLQPHHLTDDVIAHMLDRAISAKENVRRVGILPRVTWKHGIDKKGVAGVVRE</sequence>
<evidence type="ECO:0000313" key="5">
    <source>
        <dbReference type="Proteomes" id="UP000887300"/>
    </source>
</evidence>
<comment type="pathway">
    <text evidence="1">Bacterial outer membrane biogenesis; LPS O-antigen biosynthesis.</text>
</comment>
<dbReference type="Proteomes" id="UP000887300">
    <property type="component" value="Unassembled WGS sequence"/>
</dbReference>
<evidence type="ECO:0000256" key="2">
    <source>
        <dbReference type="ARBA" id="ARBA00007637"/>
    </source>
</evidence>
<gene>
    <name evidence="4" type="ORF">HF568_05635</name>
</gene>
<dbReference type="AlphaFoldDB" id="A0A8X8G9H1"/>
<dbReference type="InterPro" id="IPR036291">
    <property type="entry name" value="NAD(P)-bd_dom_sf"/>
</dbReference>
<feature type="non-terminal residue" evidence="4">
    <location>
        <position position="1"/>
    </location>
</feature>
<evidence type="ECO:0000256" key="1">
    <source>
        <dbReference type="ARBA" id="ARBA00005125"/>
    </source>
</evidence>
<name>A0A8X8G9H1_ACIFI</name>
<reference evidence="4" key="1">
    <citation type="journal article" date="2021" name="ISME J.">
        <title>Genomic evolution of the class Acidithiobacillia: deep-branching Proteobacteria living in extreme acidic conditions.</title>
        <authorList>
            <person name="Moya-Beltran A."/>
            <person name="Beard S."/>
            <person name="Rojas-Villalobos C."/>
            <person name="Issotta F."/>
            <person name="Gallardo Y."/>
            <person name="Ulloa R."/>
            <person name="Giaveno A."/>
            <person name="Degli Esposti M."/>
            <person name="Johnson D.B."/>
            <person name="Quatrini R."/>
        </authorList>
    </citation>
    <scope>NUCLEOTIDE SEQUENCE</scope>
    <source>
        <strain evidence="4">DSM 583</strain>
    </source>
</reference>
<dbReference type="EMBL" id="JABBHS010000176">
    <property type="protein sequence ID" value="MBU2722697.1"/>
    <property type="molecule type" value="Genomic_DNA"/>
</dbReference>
<protein>
    <submittedName>
        <fullName evidence="4">NAD-dependent epimerase/dehydratase family protein</fullName>
    </submittedName>
</protein>
<comment type="similarity">
    <text evidence="2">Belongs to the NAD(P)-dependent epimerase/dehydratase family.</text>
</comment>
<feature type="domain" description="NAD-dependent epimerase/dehydratase" evidence="3">
    <location>
        <begin position="16"/>
        <end position="196"/>
    </location>
</feature>
<dbReference type="RefSeq" id="WP_215890517.1">
    <property type="nucleotide sequence ID" value="NZ_JABBHS010000176.1"/>
</dbReference>
<dbReference type="Pfam" id="PF01370">
    <property type="entry name" value="Epimerase"/>
    <property type="match status" value="1"/>
</dbReference>